<protein>
    <recommendedName>
        <fullName evidence="3">DUF393 domain-containing protein</fullName>
    </recommendedName>
</protein>
<dbReference type="AlphaFoldDB" id="A0A7G5FHD0"/>
<organism evidence="1 2">
    <name type="scientific">Corynebacterium hindlerae</name>
    <dbReference type="NCBI Taxonomy" id="699041"/>
    <lineage>
        <taxon>Bacteria</taxon>
        <taxon>Bacillati</taxon>
        <taxon>Actinomycetota</taxon>
        <taxon>Actinomycetes</taxon>
        <taxon>Mycobacteriales</taxon>
        <taxon>Corynebacteriaceae</taxon>
        <taxon>Corynebacterium</taxon>
    </lineage>
</organism>
<gene>
    <name evidence="1" type="ORF">HW450_04700</name>
</gene>
<keyword evidence="2" id="KW-1185">Reference proteome</keyword>
<dbReference type="Proteomes" id="UP000515570">
    <property type="component" value="Chromosome"/>
</dbReference>
<dbReference type="EMBL" id="CP059833">
    <property type="protein sequence ID" value="QMV86021.1"/>
    <property type="molecule type" value="Genomic_DNA"/>
</dbReference>
<evidence type="ECO:0000313" key="1">
    <source>
        <dbReference type="EMBL" id="QMV86021.1"/>
    </source>
</evidence>
<accession>A0A7G5FHD0</accession>
<evidence type="ECO:0000313" key="2">
    <source>
        <dbReference type="Proteomes" id="UP000515570"/>
    </source>
</evidence>
<evidence type="ECO:0008006" key="3">
    <source>
        <dbReference type="Google" id="ProtNLM"/>
    </source>
</evidence>
<dbReference type="RefSeq" id="WP_182386836.1">
    <property type="nucleotide sequence ID" value="NZ_CP059833.1"/>
</dbReference>
<name>A0A7G5FHD0_9CORY</name>
<reference evidence="1 2" key="1">
    <citation type="submission" date="2020-07" db="EMBL/GenBank/DDBJ databases">
        <title>non toxigenic Corynebacterium sp. nov from a clinical source.</title>
        <authorList>
            <person name="Bernier A.-M."/>
            <person name="Bernard K."/>
        </authorList>
    </citation>
    <scope>NUCLEOTIDE SEQUENCE [LARGE SCALE GENOMIC DNA]</scope>
    <source>
        <strain evidence="2">NML 93-0612</strain>
    </source>
</reference>
<proteinExistence type="predicted"/>
<sequence length="105" mass="11982">MFFYDADCGFCVWSLGYLTRFTRDLPTSPGTGLYIQRNAYYIDPTERVYLGHRAIAQALQRHGRSPLVRIAGGVIDTPLFAAVYRIVAWNRHRLGRFVGAQVCRI</sequence>